<dbReference type="Pfam" id="PF20420">
    <property type="entry name" value="DUF6702"/>
    <property type="match status" value="1"/>
</dbReference>
<gene>
    <name evidence="1" type="ORF">LBV24_01185</name>
</gene>
<dbReference type="InterPro" id="IPR046525">
    <property type="entry name" value="DUF6702"/>
</dbReference>
<accession>A0ABS7XVZ3</accession>
<sequence length="168" mass="19901">MSKIKSLFLLLVIPLFLSSGYLHEYYVSVTKIEFVKEEKSVQIITQIFIDDFETLIRERFDDRVTLGDENESLLVEEYMQRYLSDKLRVTLNGMPVEFNFIGKEYKDDIAYCYLEIENISEVKSIEVKNRVLFDVFTDQQNIIRLKINNKNKSFLLIPDNDNCLLNFN</sequence>
<dbReference type="RefSeq" id="WP_224476778.1">
    <property type="nucleotide sequence ID" value="NZ_JAIUJS010000001.1"/>
</dbReference>
<organism evidence="1 2">
    <name type="scientific">Winogradskyella vincentii</name>
    <dbReference type="NCBI Taxonomy" id="2877122"/>
    <lineage>
        <taxon>Bacteria</taxon>
        <taxon>Pseudomonadati</taxon>
        <taxon>Bacteroidota</taxon>
        <taxon>Flavobacteriia</taxon>
        <taxon>Flavobacteriales</taxon>
        <taxon>Flavobacteriaceae</taxon>
        <taxon>Winogradskyella</taxon>
    </lineage>
</organism>
<dbReference type="EMBL" id="JAIUJS010000001">
    <property type="protein sequence ID" value="MCA0151809.1"/>
    <property type="molecule type" value="Genomic_DNA"/>
</dbReference>
<reference evidence="2" key="1">
    <citation type="submission" date="2023-07" db="EMBL/GenBank/DDBJ databases">
        <authorList>
            <person name="Yue Y."/>
        </authorList>
    </citation>
    <scope>NUCLEOTIDE SEQUENCE [LARGE SCALE GENOMIC DNA]</scope>
    <source>
        <strain evidence="2">2Y89</strain>
    </source>
</reference>
<dbReference type="Proteomes" id="UP001198402">
    <property type="component" value="Unassembled WGS sequence"/>
</dbReference>
<proteinExistence type="predicted"/>
<protein>
    <submittedName>
        <fullName evidence="1">Peptidase E</fullName>
    </submittedName>
</protein>
<evidence type="ECO:0000313" key="2">
    <source>
        <dbReference type="Proteomes" id="UP001198402"/>
    </source>
</evidence>
<name>A0ABS7XVZ3_9FLAO</name>
<evidence type="ECO:0000313" key="1">
    <source>
        <dbReference type="EMBL" id="MCA0151809.1"/>
    </source>
</evidence>
<keyword evidence="2" id="KW-1185">Reference proteome</keyword>
<comment type="caution">
    <text evidence="1">The sequence shown here is derived from an EMBL/GenBank/DDBJ whole genome shotgun (WGS) entry which is preliminary data.</text>
</comment>